<dbReference type="InterPro" id="IPR018247">
    <property type="entry name" value="EF_Hand_1_Ca_BS"/>
</dbReference>
<feature type="compositionally biased region" description="Low complexity" evidence="2">
    <location>
        <begin position="74"/>
        <end position="95"/>
    </location>
</feature>
<evidence type="ECO:0000256" key="1">
    <source>
        <dbReference type="ARBA" id="ARBA00022837"/>
    </source>
</evidence>
<dbReference type="Gene3D" id="1.10.238.10">
    <property type="entry name" value="EF-hand"/>
    <property type="match status" value="1"/>
</dbReference>
<evidence type="ECO:0008006" key="7">
    <source>
        <dbReference type="Google" id="ProtNLM"/>
    </source>
</evidence>
<dbReference type="InterPro" id="IPR011992">
    <property type="entry name" value="EF-hand-dom_pair"/>
</dbReference>
<dbReference type="PROSITE" id="PS50222">
    <property type="entry name" value="EF_HAND_2"/>
    <property type="match status" value="1"/>
</dbReference>
<dbReference type="OrthoDB" id="1716625at2759"/>
<dbReference type="GO" id="GO:0005509">
    <property type="term" value="F:calcium ion binding"/>
    <property type="evidence" value="ECO:0007669"/>
    <property type="project" value="InterPro"/>
</dbReference>
<dbReference type="GO" id="GO:0006897">
    <property type="term" value="P:endocytosis"/>
    <property type="evidence" value="ECO:0007669"/>
    <property type="project" value="TreeGrafter"/>
</dbReference>
<feature type="compositionally biased region" description="Polar residues" evidence="2">
    <location>
        <begin position="242"/>
        <end position="253"/>
    </location>
</feature>
<evidence type="ECO:0000313" key="5">
    <source>
        <dbReference type="EMBL" id="KXN75046.1"/>
    </source>
</evidence>
<dbReference type="SUPFAM" id="SSF47473">
    <property type="entry name" value="EF-hand"/>
    <property type="match status" value="1"/>
</dbReference>
<dbReference type="Pfam" id="PF12763">
    <property type="entry name" value="EH"/>
    <property type="match status" value="1"/>
</dbReference>
<dbReference type="InterPro" id="IPR002048">
    <property type="entry name" value="EF_hand_dom"/>
</dbReference>
<dbReference type="PROSITE" id="PS00018">
    <property type="entry name" value="EF_HAND_1"/>
    <property type="match status" value="1"/>
</dbReference>
<name>A0A137PJ68_CONC2</name>
<feature type="compositionally biased region" description="Polar residues" evidence="2">
    <location>
        <begin position="323"/>
        <end position="336"/>
    </location>
</feature>
<reference evidence="5 6" key="1">
    <citation type="journal article" date="2015" name="Genome Biol. Evol.">
        <title>Phylogenomic analyses indicate that early fungi evolved digesting cell walls of algal ancestors of land plants.</title>
        <authorList>
            <person name="Chang Y."/>
            <person name="Wang S."/>
            <person name="Sekimoto S."/>
            <person name="Aerts A.L."/>
            <person name="Choi C."/>
            <person name="Clum A."/>
            <person name="LaButti K.M."/>
            <person name="Lindquist E.A."/>
            <person name="Yee Ngan C."/>
            <person name="Ohm R.A."/>
            <person name="Salamov A.A."/>
            <person name="Grigoriev I.V."/>
            <person name="Spatafora J.W."/>
            <person name="Berbee M.L."/>
        </authorList>
    </citation>
    <scope>NUCLEOTIDE SEQUENCE [LARGE SCALE GENOMIC DNA]</scope>
    <source>
        <strain evidence="5 6">NRRL 28638</strain>
    </source>
</reference>
<dbReference type="EMBL" id="KQ964418">
    <property type="protein sequence ID" value="KXN75046.1"/>
    <property type="molecule type" value="Genomic_DNA"/>
</dbReference>
<accession>A0A137PJ68</accession>
<feature type="domain" description="EH" evidence="3">
    <location>
        <begin position="379"/>
        <end position="457"/>
    </location>
</feature>
<feature type="domain" description="EF-hand" evidence="4">
    <location>
        <begin position="412"/>
        <end position="447"/>
    </location>
</feature>
<feature type="compositionally biased region" description="Polar residues" evidence="2">
    <location>
        <begin position="96"/>
        <end position="154"/>
    </location>
</feature>
<feature type="compositionally biased region" description="Basic and acidic residues" evidence="2">
    <location>
        <begin position="287"/>
        <end position="301"/>
    </location>
</feature>
<proteinExistence type="predicted"/>
<keyword evidence="6" id="KW-1185">Reference proteome</keyword>
<dbReference type="PANTHER" id="PTHR11216">
    <property type="entry name" value="EH DOMAIN"/>
    <property type="match status" value="1"/>
</dbReference>
<dbReference type="PROSITE" id="PS50031">
    <property type="entry name" value="EH"/>
    <property type="match status" value="1"/>
</dbReference>
<protein>
    <recommendedName>
        <fullName evidence="7">EF-hand</fullName>
    </recommendedName>
</protein>
<sequence length="457" mass="51309">METEEYKGIQNIKKLFENSNSSTNNTIKEEDGDIQLSFRDLKSKFETSSPNSSSSNSYIEAKLKSPPLNQANQTKSSTKVLSSSTTPSFKSTTLSADKTSPNSSKFPTVSNLKSPTLPNTNSNQKPPNFSTEINIKTPTLSATKSDTNSNTISKKGTPPQVPNKPILKSKPPPIPTNKPDLDLLKPQFHSRSPSIRKSQSPVSEVEVKEDSENEYSFIKSQLKSPSFRKSPSPIGDEKSLKTEFNNSSSNGSSPLFKRSPGLRPIQRAVTLNESQRLNKSPINEKFNFNDEPPKLPQRRAESIQVEEPEQLDHLFTELKNPFSPGTNSDKSTSATASPPRLPPRGNSLPMQPNIKLLTPLQSPQPKLIDIWYDKIPHKNKIRYEKLFNELDTELEGFIWGPEARNIMIRSRLDCDSLANIWDLVDMNRDGQLDKKEFCIMVYLIDRRLEGYETPSNL</sequence>
<dbReference type="AlphaFoldDB" id="A0A137PJ68"/>
<dbReference type="GO" id="GO:0016197">
    <property type="term" value="P:endosomal transport"/>
    <property type="evidence" value="ECO:0007669"/>
    <property type="project" value="TreeGrafter"/>
</dbReference>
<dbReference type="InterPro" id="IPR000261">
    <property type="entry name" value="EH_dom"/>
</dbReference>
<feature type="compositionally biased region" description="Polar residues" evidence="2">
    <location>
        <begin position="218"/>
        <end position="229"/>
    </location>
</feature>
<evidence type="ECO:0000313" key="6">
    <source>
        <dbReference type="Proteomes" id="UP000070444"/>
    </source>
</evidence>
<dbReference type="PANTHER" id="PTHR11216:SF174">
    <property type="entry name" value="GH06923P"/>
    <property type="match status" value="1"/>
</dbReference>
<feature type="region of interest" description="Disordered" evidence="2">
    <location>
        <begin position="44"/>
        <end position="301"/>
    </location>
</feature>
<evidence type="ECO:0000259" key="4">
    <source>
        <dbReference type="PROSITE" id="PS50222"/>
    </source>
</evidence>
<feature type="compositionally biased region" description="Polar residues" evidence="2">
    <location>
        <begin position="189"/>
        <end position="202"/>
    </location>
</feature>
<gene>
    <name evidence="5" type="ORF">CONCODRAFT_82580</name>
</gene>
<feature type="compositionally biased region" description="Low complexity" evidence="2">
    <location>
        <begin position="48"/>
        <end position="57"/>
    </location>
</feature>
<evidence type="ECO:0000256" key="2">
    <source>
        <dbReference type="SAM" id="MobiDB-lite"/>
    </source>
</evidence>
<organism evidence="5 6">
    <name type="scientific">Conidiobolus coronatus (strain ATCC 28846 / CBS 209.66 / NRRL 28638)</name>
    <name type="common">Delacroixia coronata</name>
    <dbReference type="NCBI Taxonomy" id="796925"/>
    <lineage>
        <taxon>Eukaryota</taxon>
        <taxon>Fungi</taxon>
        <taxon>Fungi incertae sedis</taxon>
        <taxon>Zoopagomycota</taxon>
        <taxon>Entomophthoromycotina</taxon>
        <taxon>Entomophthoromycetes</taxon>
        <taxon>Entomophthorales</taxon>
        <taxon>Ancylistaceae</taxon>
        <taxon>Conidiobolus</taxon>
    </lineage>
</organism>
<dbReference type="CDD" id="cd00052">
    <property type="entry name" value="EH"/>
    <property type="match status" value="1"/>
</dbReference>
<feature type="compositionally biased region" description="Polar residues" evidence="2">
    <location>
        <begin position="269"/>
        <end position="281"/>
    </location>
</feature>
<dbReference type="SMART" id="SM00027">
    <property type="entry name" value="EH"/>
    <property type="match status" value="1"/>
</dbReference>
<dbReference type="GO" id="GO:0005886">
    <property type="term" value="C:plasma membrane"/>
    <property type="evidence" value="ECO:0007669"/>
    <property type="project" value="TreeGrafter"/>
</dbReference>
<feature type="region of interest" description="Disordered" evidence="2">
    <location>
        <begin position="318"/>
        <end position="351"/>
    </location>
</feature>
<evidence type="ECO:0000259" key="3">
    <source>
        <dbReference type="PROSITE" id="PS50031"/>
    </source>
</evidence>
<keyword evidence="1" id="KW-0106">Calcium</keyword>
<dbReference type="GO" id="GO:0005737">
    <property type="term" value="C:cytoplasm"/>
    <property type="evidence" value="ECO:0007669"/>
    <property type="project" value="TreeGrafter"/>
</dbReference>
<dbReference type="STRING" id="796925.A0A137PJ68"/>
<dbReference type="Proteomes" id="UP000070444">
    <property type="component" value="Unassembled WGS sequence"/>
</dbReference>